<name>A0A1X8VJM2_9HYPO</name>
<dbReference type="AlphaFoldDB" id="A0A1X8VJM2"/>
<dbReference type="EMBL" id="KY622006">
    <property type="protein sequence ID" value="ARF03377.1"/>
    <property type="molecule type" value="Genomic_DNA"/>
</dbReference>
<dbReference type="GO" id="GO:0004519">
    <property type="term" value="F:endonuclease activity"/>
    <property type="evidence" value="ECO:0007669"/>
    <property type="project" value="UniProtKB-KW"/>
</dbReference>
<dbReference type="RefSeq" id="YP_009364364.1">
    <property type="nucleotide sequence ID" value="NC_034659.1"/>
</dbReference>
<accession>A0A1X8VJM2</accession>
<keyword evidence="1" id="KW-0378">Hydrolase</keyword>
<proteinExistence type="predicted"/>
<organism evidence="1">
    <name type="scientific">Ophiocordyceps sinensis</name>
    <dbReference type="NCBI Taxonomy" id="72228"/>
    <lineage>
        <taxon>Eukaryota</taxon>
        <taxon>Fungi</taxon>
        <taxon>Dikarya</taxon>
        <taxon>Ascomycota</taxon>
        <taxon>Pezizomycotina</taxon>
        <taxon>Sordariomycetes</taxon>
        <taxon>Hypocreomycetidae</taxon>
        <taxon>Hypocreales</taxon>
        <taxon>Ophiocordycipitaceae</taxon>
        <taxon>Ophiocordyceps</taxon>
    </lineage>
</organism>
<geneLocation type="mitochondrion" evidence="1"/>
<keyword evidence="1" id="KW-0255">Endonuclease</keyword>
<reference evidence="1" key="1">
    <citation type="submission" date="2017-02" db="EMBL/GenBank/DDBJ databases">
        <title>SMRT sequencing of the wild medicinal fungus Ophiocordyceps sinensis mitochondrial genome reveals phylogenetic relationship and depicts a genome-wide modification map.</title>
        <authorList>
            <person name="Liu D."/>
            <person name="Kang X."/>
            <person name="Hu L."/>
        </authorList>
    </citation>
    <scope>NUCLEOTIDE SEQUENCE</scope>
</reference>
<evidence type="ECO:0000313" key="1">
    <source>
        <dbReference type="EMBL" id="ARF03377.1"/>
    </source>
</evidence>
<protein>
    <submittedName>
        <fullName evidence="1">LAGLIDADG endonuclease</fullName>
    </submittedName>
</protein>
<gene>
    <name evidence="1" type="primary">orf150</name>
</gene>
<keyword evidence="1" id="KW-0540">Nuclease</keyword>
<sequence length="147" mass="16488">MWVGTKLREHPKALITKLYIEKYIVASLMKEGIVISLEILGLMGYRGSKSDSYISVKEQRADGSSIFYKYCKVCSKCQGNLVFIHPIKNVNTNRFGRLLNKQTKYIYSNTTSLRSEASFTQSVRSVACAATLSLIPLQGDKGCYAEN</sequence>
<dbReference type="GeneID" id="32888718"/>
<keyword evidence="1" id="KW-0496">Mitochondrion</keyword>